<evidence type="ECO:0000256" key="3">
    <source>
        <dbReference type="ARBA" id="ARBA00022827"/>
    </source>
</evidence>
<evidence type="ECO:0000259" key="6">
    <source>
        <dbReference type="Pfam" id="PF14759"/>
    </source>
</evidence>
<dbReference type="RefSeq" id="WP_238303628.1">
    <property type="nucleotide sequence ID" value="NZ_BPQM01000069.1"/>
</dbReference>
<sequence>MSADSSAPDRIVIVGASLAGLSAAKTLRAEGYSGVLVLVGDEAHRPYDRPPLSKQVLRRDFGAETTLPQPADLDIVFRLGMAAARLDRTERAVILADGERLPYDRCLVATGTRARPWPNPAEAALDGVATLRTRDDSERLAQRLRDRPARVVLVGGGFISFEVASVCRELDIPVSVLVRDAVPLAGAVGAPLGGFMAEVARGAGVDLRLGASIARMEADPRGRLAALVLEDGGRIETDCLVVAIGAARNIAWLDGAALATDRNGLRCDRFCRALGADGLPAGGIFAAGDVAHWPNPHDGDALVAVEHWGNAVAQGRTAARNMLAPGPDAMVAHDHLADFWSQQFGLTIKLVGLTAGADSFAVVRGSMAERRFLAVFGKAGRTVAAASVDSARWLPAYRAAILQGAPFPPLIGGLDAPRRIETQVLEDAAR</sequence>
<keyword evidence="2" id="KW-0285">Flavoprotein</keyword>
<reference evidence="7" key="2">
    <citation type="submission" date="2021-08" db="EMBL/GenBank/DDBJ databases">
        <authorList>
            <person name="Tani A."/>
            <person name="Ola A."/>
            <person name="Ogura Y."/>
            <person name="Katsura K."/>
            <person name="Hayashi T."/>
        </authorList>
    </citation>
    <scope>NUCLEOTIDE SEQUENCE</scope>
    <source>
        <strain evidence="7">NBRC 103626</strain>
    </source>
</reference>
<evidence type="ECO:0000313" key="7">
    <source>
        <dbReference type="EMBL" id="GJD79721.1"/>
    </source>
</evidence>
<dbReference type="GO" id="GO:0005737">
    <property type="term" value="C:cytoplasm"/>
    <property type="evidence" value="ECO:0007669"/>
    <property type="project" value="TreeGrafter"/>
</dbReference>
<evidence type="ECO:0000259" key="5">
    <source>
        <dbReference type="Pfam" id="PF07992"/>
    </source>
</evidence>
<comment type="caution">
    <text evidence="7">The sequence shown here is derived from an EMBL/GenBank/DDBJ whole genome shotgun (WGS) entry which is preliminary data.</text>
</comment>
<keyword evidence="3" id="KW-0274">FAD</keyword>
<keyword evidence="8" id="KW-1185">Reference proteome</keyword>
<protein>
    <submittedName>
        <fullName evidence="7">Rhodocoxin reductase</fullName>
    </submittedName>
</protein>
<gene>
    <name evidence="7" type="primary">thcD_2</name>
    <name evidence="7" type="ORF">NBEOAGPD_2950</name>
</gene>
<dbReference type="EMBL" id="BPQM01000069">
    <property type="protein sequence ID" value="GJD79721.1"/>
    <property type="molecule type" value="Genomic_DNA"/>
</dbReference>
<feature type="domain" description="FAD/NAD(P)-binding" evidence="5">
    <location>
        <begin position="10"/>
        <end position="315"/>
    </location>
</feature>
<dbReference type="PRINTS" id="PR00368">
    <property type="entry name" value="FADPNR"/>
</dbReference>
<dbReference type="GO" id="GO:0016651">
    <property type="term" value="F:oxidoreductase activity, acting on NAD(P)H"/>
    <property type="evidence" value="ECO:0007669"/>
    <property type="project" value="TreeGrafter"/>
</dbReference>
<dbReference type="PANTHER" id="PTHR43557:SF2">
    <property type="entry name" value="RIESKE DOMAIN-CONTAINING PROTEIN-RELATED"/>
    <property type="match status" value="1"/>
</dbReference>
<dbReference type="Pfam" id="PF07992">
    <property type="entry name" value="Pyr_redox_2"/>
    <property type="match status" value="1"/>
</dbReference>
<evidence type="ECO:0000256" key="1">
    <source>
        <dbReference type="ARBA" id="ARBA00001974"/>
    </source>
</evidence>
<proteinExistence type="predicted"/>
<name>A0AA37HQA0_9HYPH</name>
<accession>A0AA37HQA0</accession>
<dbReference type="Pfam" id="PF14759">
    <property type="entry name" value="Reductase_C"/>
    <property type="match status" value="1"/>
</dbReference>
<dbReference type="AlphaFoldDB" id="A0AA37HQA0"/>
<dbReference type="InterPro" id="IPR016156">
    <property type="entry name" value="FAD/NAD-linked_Rdtase_dimer_sf"/>
</dbReference>
<dbReference type="PANTHER" id="PTHR43557">
    <property type="entry name" value="APOPTOSIS-INDUCING FACTOR 1"/>
    <property type="match status" value="1"/>
</dbReference>
<reference evidence="7" key="1">
    <citation type="journal article" date="2016" name="Front. Microbiol.">
        <title>Genome Sequence of the Piezophilic, Mesophilic Sulfate-Reducing Bacterium Desulfovibrio indicus J2T.</title>
        <authorList>
            <person name="Cao J."/>
            <person name="Maignien L."/>
            <person name="Shao Z."/>
            <person name="Alain K."/>
            <person name="Jebbar M."/>
        </authorList>
    </citation>
    <scope>NUCLEOTIDE SEQUENCE</scope>
    <source>
        <strain evidence="7">NBRC 103626</strain>
    </source>
</reference>
<dbReference type="InterPro" id="IPR050446">
    <property type="entry name" value="FAD-oxidoreductase/Apoptosis"/>
</dbReference>
<dbReference type="Proteomes" id="UP001055108">
    <property type="component" value="Unassembled WGS sequence"/>
</dbReference>
<organism evidence="7 8">
    <name type="scientific">Methylobacterium gregans</name>
    <dbReference type="NCBI Taxonomy" id="374424"/>
    <lineage>
        <taxon>Bacteria</taxon>
        <taxon>Pseudomonadati</taxon>
        <taxon>Pseudomonadota</taxon>
        <taxon>Alphaproteobacteria</taxon>
        <taxon>Hyphomicrobiales</taxon>
        <taxon>Methylobacteriaceae</taxon>
        <taxon>Methylobacterium</taxon>
    </lineage>
</organism>
<evidence type="ECO:0000256" key="4">
    <source>
        <dbReference type="ARBA" id="ARBA00023002"/>
    </source>
</evidence>
<feature type="domain" description="Reductase C-terminal" evidence="6">
    <location>
        <begin position="339"/>
        <end position="408"/>
    </location>
</feature>
<dbReference type="Gene3D" id="3.50.50.60">
    <property type="entry name" value="FAD/NAD(P)-binding domain"/>
    <property type="match status" value="2"/>
</dbReference>
<dbReference type="PRINTS" id="PR00411">
    <property type="entry name" value="PNDRDTASEI"/>
</dbReference>
<evidence type="ECO:0000313" key="8">
    <source>
        <dbReference type="Proteomes" id="UP001055108"/>
    </source>
</evidence>
<dbReference type="InterPro" id="IPR023753">
    <property type="entry name" value="FAD/NAD-binding_dom"/>
</dbReference>
<dbReference type="SUPFAM" id="SSF51905">
    <property type="entry name" value="FAD/NAD(P)-binding domain"/>
    <property type="match status" value="1"/>
</dbReference>
<keyword evidence="4" id="KW-0560">Oxidoreductase</keyword>
<dbReference type="InterPro" id="IPR036188">
    <property type="entry name" value="FAD/NAD-bd_sf"/>
</dbReference>
<comment type="cofactor">
    <cofactor evidence="1">
        <name>FAD</name>
        <dbReference type="ChEBI" id="CHEBI:57692"/>
    </cofactor>
</comment>
<dbReference type="InterPro" id="IPR028202">
    <property type="entry name" value="Reductase_C"/>
</dbReference>
<dbReference type="Gene3D" id="3.30.390.30">
    <property type="match status" value="1"/>
</dbReference>
<evidence type="ECO:0000256" key="2">
    <source>
        <dbReference type="ARBA" id="ARBA00022630"/>
    </source>
</evidence>
<dbReference type="SUPFAM" id="SSF55424">
    <property type="entry name" value="FAD/NAD-linked reductases, dimerisation (C-terminal) domain"/>
    <property type="match status" value="1"/>
</dbReference>